<reference evidence="2 3" key="1">
    <citation type="journal article" date="2021" name="Elife">
        <title>Chloroplast acquisition without the gene transfer in kleptoplastic sea slugs, Plakobranchus ocellatus.</title>
        <authorList>
            <person name="Maeda T."/>
            <person name="Takahashi S."/>
            <person name="Yoshida T."/>
            <person name="Shimamura S."/>
            <person name="Takaki Y."/>
            <person name="Nagai Y."/>
            <person name="Toyoda A."/>
            <person name="Suzuki Y."/>
            <person name="Arimoto A."/>
            <person name="Ishii H."/>
            <person name="Satoh N."/>
            <person name="Nishiyama T."/>
            <person name="Hasebe M."/>
            <person name="Maruyama T."/>
            <person name="Minagawa J."/>
            <person name="Obokata J."/>
            <person name="Shigenobu S."/>
        </authorList>
    </citation>
    <scope>NUCLEOTIDE SEQUENCE [LARGE SCALE GENOMIC DNA]</scope>
</reference>
<dbReference type="Proteomes" id="UP000762676">
    <property type="component" value="Unassembled WGS sequence"/>
</dbReference>
<dbReference type="Pfam" id="PF00059">
    <property type="entry name" value="Lectin_C"/>
    <property type="match status" value="1"/>
</dbReference>
<name>A0AAV4EG11_9GAST</name>
<dbReference type="CDD" id="cd00037">
    <property type="entry name" value="CLECT"/>
    <property type="match status" value="1"/>
</dbReference>
<evidence type="ECO:0000313" key="2">
    <source>
        <dbReference type="EMBL" id="GFR59559.1"/>
    </source>
</evidence>
<dbReference type="PROSITE" id="PS50041">
    <property type="entry name" value="C_TYPE_LECTIN_2"/>
    <property type="match status" value="1"/>
</dbReference>
<sequence length="163" mass="18584">MVAGSGDVPLYDAAGSILYEFKNRACGDEYEMYEYWSGSQKISTCLYFEEESRTNFPLADWECRKKDGSLASAKSLEKCAMLRQICPDDQFWVGLERRGNVFAWKQDDSVMSPEQIEELFVPGYPRSSSSGTCVKMDRPPTTKLKNYPCQFGYKYFCEAKPGC</sequence>
<proteinExistence type="predicted"/>
<dbReference type="InterPro" id="IPR001304">
    <property type="entry name" value="C-type_lectin-like"/>
</dbReference>
<comment type="caution">
    <text evidence="2">The sequence shown here is derived from an EMBL/GenBank/DDBJ whole genome shotgun (WGS) entry which is preliminary data.</text>
</comment>
<organism evidence="2 3">
    <name type="scientific">Elysia marginata</name>
    <dbReference type="NCBI Taxonomy" id="1093978"/>
    <lineage>
        <taxon>Eukaryota</taxon>
        <taxon>Metazoa</taxon>
        <taxon>Spiralia</taxon>
        <taxon>Lophotrochozoa</taxon>
        <taxon>Mollusca</taxon>
        <taxon>Gastropoda</taxon>
        <taxon>Heterobranchia</taxon>
        <taxon>Euthyneura</taxon>
        <taxon>Panpulmonata</taxon>
        <taxon>Sacoglossa</taxon>
        <taxon>Placobranchoidea</taxon>
        <taxon>Plakobranchidae</taxon>
        <taxon>Elysia</taxon>
    </lineage>
</organism>
<dbReference type="InterPro" id="IPR016187">
    <property type="entry name" value="CTDL_fold"/>
</dbReference>
<keyword evidence="3" id="KW-1185">Reference proteome</keyword>
<evidence type="ECO:0000313" key="3">
    <source>
        <dbReference type="Proteomes" id="UP000762676"/>
    </source>
</evidence>
<dbReference type="SUPFAM" id="SSF56436">
    <property type="entry name" value="C-type lectin-like"/>
    <property type="match status" value="1"/>
</dbReference>
<dbReference type="Gene3D" id="3.10.100.10">
    <property type="entry name" value="Mannose-Binding Protein A, subunit A"/>
    <property type="match status" value="1"/>
</dbReference>
<dbReference type="SMART" id="SM00034">
    <property type="entry name" value="CLECT"/>
    <property type="match status" value="1"/>
</dbReference>
<protein>
    <submittedName>
        <fullName evidence="2">C-type lectin domain containing protein</fullName>
    </submittedName>
</protein>
<dbReference type="EMBL" id="BMAT01010722">
    <property type="protein sequence ID" value="GFR59559.1"/>
    <property type="molecule type" value="Genomic_DNA"/>
</dbReference>
<dbReference type="InterPro" id="IPR016186">
    <property type="entry name" value="C-type_lectin-like/link_sf"/>
</dbReference>
<accession>A0AAV4EG11</accession>
<feature type="domain" description="C-type lectin" evidence="1">
    <location>
        <begin position="45"/>
        <end position="158"/>
    </location>
</feature>
<gene>
    <name evidence="2" type="ORF">ElyMa_005387800</name>
</gene>
<evidence type="ECO:0000259" key="1">
    <source>
        <dbReference type="PROSITE" id="PS50041"/>
    </source>
</evidence>
<dbReference type="AlphaFoldDB" id="A0AAV4EG11"/>